<protein>
    <submittedName>
        <fullName evidence="1">Uncharacterized protein</fullName>
    </submittedName>
</protein>
<dbReference type="EMBL" id="FWXV01000010">
    <property type="protein sequence ID" value="SMD24683.1"/>
    <property type="molecule type" value="Genomic_DNA"/>
</dbReference>
<name>A0A1W2FS39_KIBAR</name>
<reference evidence="1 2" key="1">
    <citation type="submission" date="2017-04" db="EMBL/GenBank/DDBJ databases">
        <authorList>
            <person name="Afonso C.L."/>
            <person name="Miller P.J."/>
            <person name="Scott M.A."/>
            <person name="Spackman E."/>
            <person name="Goraichik I."/>
            <person name="Dimitrov K.M."/>
            <person name="Suarez D.L."/>
            <person name="Swayne D.E."/>
        </authorList>
    </citation>
    <scope>NUCLEOTIDE SEQUENCE [LARGE SCALE GENOMIC DNA]</scope>
    <source>
        <strain evidence="1 2">DSM 43828</strain>
    </source>
</reference>
<keyword evidence="2" id="KW-1185">Reference proteome</keyword>
<proteinExistence type="predicted"/>
<sequence length="89" mass="10202">MCKHSLLKSYFPRFAGKVGSTETDKRLVYVDTHAGPGHDRWPRRAADDHSGPATDAWLRSELLKGTVIHERLVEQYGFTDNHQRVKRIS</sequence>
<evidence type="ECO:0000313" key="1">
    <source>
        <dbReference type="EMBL" id="SMD24683.1"/>
    </source>
</evidence>
<accession>A0A1W2FS39</accession>
<organism evidence="1 2">
    <name type="scientific">Kibdelosporangium aridum</name>
    <dbReference type="NCBI Taxonomy" id="2030"/>
    <lineage>
        <taxon>Bacteria</taxon>
        <taxon>Bacillati</taxon>
        <taxon>Actinomycetota</taxon>
        <taxon>Actinomycetes</taxon>
        <taxon>Pseudonocardiales</taxon>
        <taxon>Pseudonocardiaceae</taxon>
        <taxon>Kibdelosporangium</taxon>
    </lineage>
</organism>
<dbReference type="AlphaFoldDB" id="A0A1W2FS39"/>
<evidence type="ECO:0000313" key="2">
    <source>
        <dbReference type="Proteomes" id="UP000192674"/>
    </source>
</evidence>
<gene>
    <name evidence="1" type="ORF">SAMN05661093_08715</name>
</gene>
<dbReference type="Proteomes" id="UP000192674">
    <property type="component" value="Unassembled WGS sequence"/>
</dbReference>